<accession>A0ABN9TCT0</accession>
<gene>
    <name evidence="2" type="ORF">PCOR1329_LOCUS37851</name>
</gene>
<organism evidence="2 3">
    <name type="scientific">Prorocentrum cordatum</name>
    <dbReference type="NCBI Taxonomy" id="2364126"/>
    <lineage>
        <taxon>Eukaryota</taxon>
        <taxon>Sar</taxon>
        <taxon>Alveolata</taxon>
        <taxon>Dinophyceae</taxon>
        <taxon>Prorocentrales</taxon>
        <taxon>Prorocentraceae</taxon>
        <taxon>Prorocentrum</taxon>
    </lineage>
</organism>
<evidence type="ECO:0000256" key="1">
    <source>
        <dbReference type="SAM" id="MobiDB-lite"/>
    </source>
</evidence>
<feature type="compositionally biased region" description="Acidic residues" evidence="1">
    <location>
        <begin position="49"/>
        <end position="65"/>
    </location>
</feature>
<feature type="region of interest" description="Disordered" evidence="1">
    <location>
        <begin position="1"/>
        <end position="86"/>
    </location>
</feature>
<feature type="compositionally biased region" description="Basic and acidic residues" evidence="1">
    <location>
        <begin position="27"/>
        <end position="37"/>
    </location>
</feature>
<dbReference type="Proteomes" id="UP001189429">
    <property type="component" value="Unassembled WGS sequence"/>
</dbReference>
<protein>
    <submittedName>
        <fullName evidence="2">Uncharacterized protein</fullName>
    </submittedName>
</protein>
<comment type="caution">
    <text evidence="2">The sequence shown here is derived from an EMBL/GenBank/DDBJ whole genome shotgun (WGS) entry which is preliminary data.</text>
</comment>
<keyword evidence="3" id="KW-1185">Reference proteome</keyword>
<name>A0ABN9TCT0_9DINO</name>
<evidence type="ECO:0000313" key="2">
    <source>
        <dbReference type="EMBL" id="CAK0843532.1"/>
    </source>
</evidence>
<dbReference type="EMBL" id="CAUYUJ010014585">
    <property type="protein sequence ID" value="CAK0843532.1"/>
    <property type="molecule type" value="Genomic_DNA"/>
</dbReference>
<sequence>MSGMSAAPALQDPTGRKLKPQGSNPEAPDKKAAKMDTVDTNAKQKTLDIDGEDEDNLSDDGEDEPVTMKDTCIPKTTWPKFDDGGGQGVHERSLGVGHVLYLTGSPGRDGPFDGEFFSSTFCTLVVSAFIAIFMSPSRSTITSSLFFEVMSISLDLIYMERFAAS</sequence>
<evidence type="ECO:0000313" key="3">
    <source>
        <dbReference type="Proteomes" id="UP001189429"/>
    </source>
</evidence>
<reference evidence="2" key="1">
    <citation type="submission" date="2023-10" db="EMBL/GenBank/DDBJ databases">
        <authorList>
            <person name="Chen Y."/>
            <person name="Shah S."/>
            <person name="Dougan E. K."/>
            <person name="Thang M."/>
            <person name="Chan C."/>
        </authorList>
    </citation>
    <scope>NUCLEOTIDE SEQUENCE [LARGE SCALE GENOMIC DNA]</scope>
</reference>
<proteinExistence type="predicted"/>